<proteinExistence type="predicted"/>
<reference evidence="1 2" key="1">
    <citation type="submission" date="2015-10" db="EMBL/GenBank/DDBJ databases">
        <title>Transcriptomic analysis of a linuron degrading triple-species bacterial consortium.</title>
        <authorList>
            <person name="Albers P."/>
        </authorList>
    </citation>
    <scope>NUCLEOTIDE SEQUENCE [LARGE SCALE GENOMIC DNA]</scope>
    <source>
        <strain evidence="1 2">WDL6</strain>
    </source>
</reference>
<dbReference type="Proteomes" id="UP000059074">
    <property type="component" value="Unassembled WGS sequence"/>
</dbReference>
<organism evidence="1 2">
    <name type="scientific">Hyphomicrobium sulfonivorans</name>
    <dbReference type="NCBI Taxonomy" id="121290"/>
    <lineage>
        <taxon>Bacteria</taxon>
        <taxon>Pseudomonadati</taxon>
        <taxon>Pseudomonadota</taxon>
        <taxon>Alphaproteobacteria</taxon>
        <taxon>Hyphomicrobiales</taxon>
        <taxon>Hyphomicrobiaceae</taxon>
        <taxon>Hyphomicrobium</taxon>
    </lineage>
</organism>
<dbReference type="EMBL" id="LMTR01000028">
    <property type="protein sequence ID" value="KWT70714.1"/>
    <property type="molecule type" value="Genomic_DNA"/>
</dbReference>
<comment type="caution">
    <text evidence="1">The sequence shown here is derived from an EMBL/GenBank/DDBJ whole genome shotgun (WGS) entry which is preliminary data.</text>
</comment>
<evidence type="ECO:0000313" key="1">
    <source>
        <dbReference type="EMBL" id="KWT70714.1"/>
    </source>
</evidence>
<name>A0A109BKX2_HYPSL</name>
<gene>
    <name evidence="1" type="ORF">APY04_0775</name>
</gene>
<sequence>MRDALRDIDTCCYDGDPVKQIARAALNDSSTEGDARA</sequence>
<accession>A0A109BKX2</accession>
<keyword evidence="2" id="KW-1185">Reference proteome</keyword>
<dbReference type="AlphaFoldDB" id="A0A109BKX2"/>
<dbReference type="STRING" id="121290.APY04_0775"/>
<protein>
    <submittedName>
        <fullName evidence="1">Uncharacterized protein</fullName>
    </submittedName>
</protein>
<dbReference type="PATRIC" id="fig|121290.4.peg.3461"/>
<evidence type="ECO:0000313" key="2">
    <source>
        <dbReference type="Proteomes" id="UP000059074"/>
    </source>
</evidence>